<evidence type="ECO:0000313" key="2">
    <source>
        <dbReference type="Proteomes" id="UP000015106"/>
    </source>
</evidence>
<accession>A0A8R7V861</accession>
<reference evidence="1" key="2">
    <citation type="submission" date="2018-03" db="EMBL/GenBank/DDBJ databases">
        <title>The Triticum urartu genome reveals the dynamic nature of wheat genome evolution.</title>
        <authorList>
            <person name="Ling H."/>
            <person name="Ma B."/>
            <person name="Shi X."/>
            <person name="Liu H."/>
            <person name="Dong L."/>
            <person name="Sun H."/>
            <person name="Cao Y."/>
            <person name="Gao Q."/>
            <person name="Zheng S."/>
            <person name="Li Y."/>
            <person name="Yu Y."/>
            <person name="Du H."/>
            <person name="Qi M."/>
            <person name="Li Y."/>
            <person name="Yu H."/>
            <person name="Cui Y."/>
            <person name="Wang N."/>
            <person name="Chen C."/>
            <person name="Wu H."/>
            <person name="Zhao Y."/>
            <person name="Zhang J."/>
            <person name="Li Y."/>
            <person name="Zhou W."/>
            <person name="Zhang B."/>
            <person name="Hu W."/>
            <person name="Eijk M."/>
            <person name="Tang J."/>
            <person name="Witsenboer H."/>
            <person name="Zhao S."/>
            <person name="Li Z."/>
            <person name="Zhang A."/>
            <person name="Wang D."/>
            <person name="Liang C."/>
        </authorList>
    </citation>
    <scope>NUCLEOTIDE SEQUENCE [LARGE SCALE GENOMIC DNA]</scope>
    <source>
        <strain evidence="1">cv. G1812</strain>
    </source>
</reference>
<dbReference type="Gramene" id="TuG1812G0700003358.01.T04">
    <property type="protein sequence ID" value="TuG1812G0700003358.01.T04"/>
    <property type="gene ID" value="TuG1812G0700003358.01"/>
</dbReference>
<sequence length="97" mass="10985">MAISFTSIHETNYFSYTSLFCVMVLLVECADERDSMLQARSMLSRQHRPIHIQEICHQLPQGPASSTQDILCPKPYRIMPSLISAVGMTASNFSLQY</sequence>
<keyword evidence="2" id="KW-1185">Reference proteome</keyword>
<reference evidence="1" key="3">
    <citation type="submission" date="2022-06" db="UniProtKB">
        <authorList>
            <consortium name="EnsemblPlants"/>
        </authorList>
    </citation>
    <scope>IDENTIFICATION</scope>
</reference>
<dbReference type="Gramene" id="TuG1812G0700003358.01.T03">
    <property type="protein sequence ID" value="TuG1812G0700003358.01.T03"/>
    <property type="gene ID" value="TuG1812G0700003358.01"/>
</dbReference>
<reference evidence="2" key="1">
    <citation type="journal article" date="2013" name="Nature">
        <title>Draft genome of the wheat A-genome progenitor Triticum urartu.</title>
        <authorList>
            <person name="Ling H.Q."/>
            <person name="Zhao S."/>
            <person name="Liu D."/>
            <person name="Wang J."/>
            <person name="Sun H."/>
            <person name="Zhang C."/>
            <person name="Fan H."/>
            <person name="Li D."/>
            <person name="Dong L."/>
            <person name="Tao Y."/>
            <person name="Gao C."/>
            <person name="Wu H."/>
            <person name="Li Y."/>
            <person name="Cui Y."/>
            <person name="Guo X."/>
            <person name="Zheng S."/>
            <person name="Wang B."/>
            <person name="Yu K."/>
            <person name="Liang Q."/>
            <person name="Yang W."/>
            <person name="Lou X."/>
            <person name="Chen J."/>
            <person name="Feng M."/>
            <person name="Jian J."/>
            <person name="Zhang X."/>
            <person name="Luo G."/>
            <person name="Jiang Y."/>
            <person name="Liu J."/>
            <person name="Wang Z."/>
            <person name="Sha Y."/>
            <person name="Zhang B."/>
            <person name="Wu H."/>
            <person name="Tang D."/>
            <person name="Shen Q."/>
            <person name="Xue P."/>
            <person name="Zou S."/>
            <person name="Wang X."/>
            <person name="Liu X."/>
            <person name="Wang F."/>
            <person name="Yang Y."/>
            <person name="An X."/>
            <person name="Dong Z."/>
            <person name="Zhang K."/>
            <person name="Zhang X."/>
            <person name="Luo M.C."/>
            <person name="Dvorak J."/>
            <person name="Tong Y."/>
            <person name="Wang J."/>
            <person name="Yang H."/>
            <person name="Li Z."/>
            <person name="Wang D."/>
            <person name="Zhang A."/>
            <person name="Wang J."/>
        </authorList>
    </citation>
    <scope>NUCLEOTIDE SEQUENCE</scope>
    <source>
        <strain evidence="2">cv. G1812</strain>
    </source>
</reference>
<evidence type="ECO:0000313" key="1">
    <source>
        <dbReference type="EnsemblPlants" id="TuG1812G0700003358.01.T04"/>
    </source>
</evidence>
<dbReference type="EnsemblPlants" id="TuG1812G0700003358.01.T04">
    <property type="protein sequence ID" value="TuG1812G0700003358.01.T04"/>
    <property type="gene ID" value="TuG1812G0700003358.01"/>
</dbReference>
<proteinExistence type="predicted"/>
<dbReference type="Proteomes" id="UP000015106">
    <property type="component" value="Chromosome 7"/>
</dbReference>
<dbReference type="EnsemblPlants" id="TuG1812G0700003358.01.T01">
    <property type="protein sequence ID" value="TuG1812G0700003358.01.T01"/>
    <property type="gene ID" value="TuG1812G0700003358.01"/>
</dbReference>
<dbReference type="EnsemblPlants" id="TuG1812G0700003358.01.T03">
    <property type="protein sequence ID" value="TuG1812G0700003358.01.T03"/>
    <property type="gene ID" value="TuG1812G0700003358.01"/>
</dbReference>
<name>A0A8R7V861_TRIUA</name>
<organism evidence="1 2">
    <name type="scientific">Triticum urartu</name>
    <name type="common">Red wild einkorn</name>
    <name type="synonym">Crithodium urartu</name>
    <dbReference type="NCBI Taxonomy" id="4572"/>
    <lineage>
        <taxon>Eukaryota</taxon>
        <taxon>Viridiplantae</taxon>
        <taxon>Streptophyta</taxon>
        <taxon>Embryophyta</taxon>
        <taxon>Tracheophyta</taxon>
        <taxon>Spermatophyta</taxon>
        <taxon>Magnoliopsida</taxon>
        <taxon>Liliopsida</taxon>
        <taxon>Poales</taxon>
        <taxon>Poaceae</taxon>
        <taxon>BOP clade</taxon>
        <taxon>Pooideae</taxon>
        <taxon>Triticodae</taxon>
        <taxon>Triticeae</taxon>
        <taxon>Triticinae</taxon>
        <taxon>Triticum</taxon>
    </lineage>
</organism>
<dbReference type="Gramene" id="TuG1812G0700003358.01.T01">
    <property type="protein sequence ID" value="TuG1812G0700003358.01.T01"/>
    <property type="gene ID" value="TuG1812G0700003358.01"/>
</dbReference>
<dbReference type="AlphaFoldDB" id="A0A8R7V861"/>
<dbReference type="EnsemblPlants" id="TuG1812G0700003358.01.T02">
    <property type="protein sequence ID" value="TuG1812G0700003358.01.T02"/>
    <property type="gene ID" value="TuG1812G0700003358.01"/>
</dbReference>
<dbReference type="Gramene" id="TuG1812G0700003358.01.T02">
    <property type="protein sequence ID" value="TuG1812G0700003358.01.T02"/>
    <property type="gene ID" value="TuG1812G0700003358.01"/>
</dbReference>
<protein>
    <submittedName>
        <fullName evidence="1">Uncharacterized protein</fullName>
    </submittedName>
</protein>